<keyword evidence="2" id="KW-1185">Reference proteome</keyword>
<dbReference type="InterPro" id="IPR036691">
    <property type="entry name" value="Endo/exonu/phosph_ase_sf"/>
</dbReference>
<comment type="caution">
    <text evidence="1">The sequence shown here is derived from an EMBL/GenBank/DDBJ whole genome shotgun (WGS) entry which is preliminary data.</text>
</comment>
<dbReference type="Gene3D" id="3.60.10.10">
    <property type="entry name" value="Endonuclease/exonuclease/phosphatase"/>
    <property type="match status" value="1"/>
</dbReference>
<gene>
    <name evidence="1" type="ORF">PYW07_009330</name>
</gene>
<evidence type="ECO:0000313" key="1">
    <source>
        <dbReference type="EMBL" id="KAJ8709964.1"/>
    </source>
</evidence>
<dbReference type="EMBL" id="JARGEI010000023">
    <property type="protein sequence ID" value="KAJ8709964.1"/>
    <property type="molecule type" value="Genomic_DNA"/>
</dbReference>
<sequence length="152" mass="16789">MCRLCETHWKNSGHLQTKAHIIFFSGNPDSSRNGVALALPLQHKNCVLGYEPVNDRIISVKLKASPVNLNIVQVYAPTSQASDEIIEDFYTTLEATIDKIPNRECLVILGDFNAKIGANAHELSASAGHDGEHLSKMRILFLEQTADQTISF</sequence>
<reference evidence="1" key="1">
    <citation type="submission" date="2023-03" db="EMBL/GenBank/DDBJ databases">
        <title>Chromosome-level genomes of two armyworms, Mythimna separata and Mythimna loreyi, provide insights into the biosynthesis and reception of sex pheromones.</title>
        <authorList>
            <person name="Zhao H."/>
        </authorList>
    </citation>
    <scope>NUCLEOTIDE SEQUENCE</scope>
    <source>
        <strain evidence="1">BeijingLab</strain>
        <tissue evidence="1">Pupa</tissue>
    </source>
</reference>
<dbReference type="CDD" id="cd09076">
    <property type="entry name" value="L1-EN"/>
    <property type="match status" value="1"/>
</dbReference>
<accession>A0AAD7YBR2</accession>
<dbReference type="SUPFAM" id="SSF56219">
    <property type="entry name" value="DNase I-like"/>
    <property type="match status" value="1"/>
</dbReference>
<proteinExistence type="predicted"/>
<evidence type="ECO:0000313" key="2">
    <source>
        <dbReference type="Proteomes" id="UP001231518"/>
    </source>
</evidence>
<protein>
    <recommendedName>
        <fullName evidence="3">Craniofacial development protein 2-like</fullName>
    </recommendedName>
</protein>
<organism evidence="1 2">
    <name type="scientific">Mythimna separata</name>
    <name type="common">Oriental armyworm</name>
    <name type="synonym">Pseudaletia separata</name>
    <dbReference type="NCBI Taxonomy" id="271217"/>
    <lineage>
        <taxon>Eukaryota</taxon>
        <taxon>Metazoa</taxon>
        <taxon>Ecdysozoa</taxon>
        <taxon>Arthropoda</taxon>
        <taxon>Hexapoda</taxon>
        <taxon>Insecta</taxon>
        <taxon>Pterygota</taxon>
        <taxon>Neoptera</taxon>
        <taxon>Endopterygota</taxon>
        <taxon>Lepidoptera</taxon>
        <taxon>Glossata</taxon>
        <taxon>Ditrysia</taxon>
        <taxon>Noctuoidea</taxon>
        <taxon>Noctuidae</taxon>
        <taxon>Noctuinae</taxon>
        <taxon>Hadenini</taxon>
        <taxon>Mythimna</taxon>
    </lineage>
</organism>
<dbReference type="AlphaFoldDB" id="A0AAD7YBR2"/>
<dbReference type="Proteomes" id="UP001231518">
    <property type="component" value="Chromosome 23"/>
</dbReference>
<name>A0AAD7YBR2_MYTSE</name>
<evidence type="ECO:0008006" key="3">
    <source>
        <dbReference type="Google" id="ProtNLM"/>
    </source>
</evidence>